<keyword evidence="4 7" id="KW-0573">Peptidoglycan synthesis</keyword>
<accession>A0A140DVZ4</accession>
<dbReference type="InterPro" id="IPR004391">
    <property type="entry name" value="Glu_race"/>
</dbReference>
<dbReference type="PANTHER" id="PTHR21198">
    <property type="entry name" value="GLUTAMATE RACEMASE"/>
    <property type="match status" value="1"/>
</dbReference>
<dbReference type="OrthoDB" id="9801055at2"/>
<evidence type="ECO:0000256" key="4">
    <source>
        <dbReference type="ARBA" id="ARBA00022984"/>
    </source>
</evidence>
<evidence type="ECO:0000313" key="8">
    <source>
        <dbReference type="EMBL" id="AMK54821.1"/>
    </source>
</evidence>
<dbReference type="GO" id="GO:0071555">
    <property type="term" value="P:cell wall organization"/>
    <property type="evidence" value="ECO:0007669"/>
    <property type="project" value="UniProtKB-KW"/>
</dbReference>
<reference evidence="8 9" key="1">
    <citation type="journal article" date="2016" name="Gut Pathog.">
        <title>Whole genome sequencing of "Faecalibaculum rodentium" ALO17, isolated from C57BL/6J laboratory mouse feces.</title>
        <authorList>
            <person name="Lim S."/>
            <person name="Chang D.H."/>
            <person name="Ahn S."/>
            <person name="Kim B.C."/>
        </authorList>
    </citation>
    <scope>NUCLEOTIDE SEQUENCE [LARGE SCALE GENOMIC DNA]</scope>
    <source>
        <strain evidence="8 9">Alo17</strain>
    </source>
</reference>
<evidence type="ECO:0000256" key="3">
    <source>
        <dbReference type="ARBA" id="ARBA00022960"/>
    </source>
</evidence>
<feature type="binding site" evidence="7">
    <location>
        <begin position="47"/>
        <end position="48"/>
    </location>
    <ligand>
        <name>substrate</name>
    </ligand>
</feature>
<comment type="pathway">
    <text evidence="7">Cell wall biogenesis; peptidoglycan biosynthesis.</text>
</comment>
<dbReference type="Pfam" id="PF01177">
    <property type="entry name" value="Asp_Glu_race"/>
    <property type="match status" value="1"/>
</dbReference>
<evidence type="ECO:0000313" key="9">
    <source>
        <dbReference type="Proteomes" id="UP000069771"/>
    </source>
</evidence>
<evidence type="ECO:0000256" key="6">
    <source>
        <dbReference type="ARBA" id="ARBA00023316"/>
    </source>
</evidence>
<feature type="binding site" evidence="7">
    <location>
        <begin position="188"/>
        <end position="189"/>
    </location>
    <ligand>
        <name>substrate</name>
    </ligand>
</feature>
<keyword evidence="9" id="KW-1185">Reference proteome</keyword>
<comment type="function">
    <text evidence="7">Provides the (R)-glutamate required for cell wall biosynthesis.</text>
</comment>
<dbReference type="InterPro" id="IPR001920">
    <property type="entry name" value="Asp/Glu_race"/>
</dbReference>
<dbReference type="NCBIfam" id="TIGR00067">
    <property type="entry name" value="glut_race"/>
    <property type="match status" value="1"/>
</dbReference>
<dbReference type="Proteomes" id="UP000069771">
    <property type="component" value="Chromosome"/>
</dbReference>
<evidence type="ECO:0000256" key="2">
    <source>
        <dbReference type="ARBA" id="ARBA00013090"/>
    </source>
</evidence>
<evidence type="ECO:0000256" key="7">
    <source>
        <dbReference type="HAMAP-Rule" id="MF_00258"/>
    </source>
</evidence>
<dbReference type="GO" id="GO:0009252">
    <property type="term" value="P:peptidoglycan biosynthetic process"/>
    <property type="evidence" value="ECO:0007669"/>
    <property type="project" value="UniProtKB-UniRule"/>
</dbReference>
<dbReference type="InterPro" id="IPR015942">
    <property type="entry name" value="Asp/Glu/hydantoin_racemase"/>
</dbReference>
<dbReference type="AlphaFoldDB" id="A0A140DVZ4"/>
<name>A0A140DVZ4_9FIRM</name>
<dbReference type="SUPFAM" id="SSF53681">
    <property type="entry name" value="Aspartate/glutamate racemase"/>
    <property type="match status" value="2"/>
</dbReference>
<dbReference type="STRING" id="1702221.AALO17_16870"/>
<proteinExistence type="inferred from homology"/>
<dbReference type="HAMAP" id="MF_00258">
    <property type="entry name" value="Glu_racemase"/>
    <property type="match status" value="1"/>
</dbReference>
<evidence type="ECO:0000256" key="1">
    <source>
        <dbReference type="ARBA" id="ARBA00001602"/>
    </source>
</evidence>
<dbReference type="EC" id="5.1.1.3" evidence="2 7"/>
<dbReference type="EMBL" id="CP011391">
    <property type="protein sequence ID" value="AMK54821.1"/>
    <property type="molecule type" value="Genomic_DNA"/>
</dbReference>
<feature type="active site" description="Proton donor/acceptor" evidence="7">
    <location>
        <position position="187"/>
    </location>
</feature>
<dbReference type="RefSeq" id="WP_067557710.1">
    <property type="nucleotide sequence ID" value="NZ_CAMTBT010000017.1"/>
</dbReference>
<keyword evidence="5 7" id="KW-0413">Isomerase</keyword>
<sequence>MTTRNRKQDPIGLFDSGLGGISVLHEVYKELPAEDLVYFGDSANNPYGTKDKDTIRDLSDAICAQLVDAGCKAIVIACNTATSAAVPYLRAKYDIPIIGMEPALKVAVDQHTNRRIAVWATDLTLKEKKFQDLMDKWGKDIPVTRVPCPRLVELVEQDRLDKTDTVDQVLQDCMTRSDHPDAVVLGCTHFVFYKDRLQQLFPNVTFIDGNRGTARHLKDVLAGSLNDAGGKIEFRNSDPDKLDLSRKLYDRLED</sequence>
<dbReference type="GO" id="GO:0008360">
    <property type="term" value="P:regulation of cell shape"/>
    <property type="evidence" value="ECO:0007669"/>
    <property type="project" value="UniProtKB-KW"/>
</dbReference>
<dbReference type="PATRIC" id="fig|1702221.3.peg.1644"/>
<dbReference type="PANTHER" id="PTHR21198:SF3">
    <property type="entry name" value="GLUTAMATE RACEMASE"/>
    <property type="match status" value="1"/>
</dbReference>
<gene>
    <name evidence="7" type="primary">murI</name>
    <name evidence="8" type="ORF">AALO17_16870</name>
</gene>
<dbReference type="Gene3D" id="3.40.50.1860">
    <property type="match status" value="2"/>
</dbReference>
<keyword evidence="3 7" id="KW-0133">Cell shape</keyword>
<feature type="binding site" evidence="7">
    <location>
        <begin position="79"/>
        <end position="80"/>
    </location>
    <ligand>
        <name>substrate</name>
    </ligand>
</feature>
<organism evidence="8 9">
    <name type="scientific">Faecalibaculum rodentium</name>
    <dbReference type="NCBI Taxonomy" id="1702221"/>
    <lineage>
        <taxon>Bacteria</taxon>
        <taxon>Bacillati</taxon>
        <taxon>Bacillota</taxon>
        <taxon>Erysipelotrichia</taxon>
        <taxon>Erysipelotrichales</taxon>
        <taxon>Erysipelotrichaceae</taxon>
        <taxon>Faecalibaculum</taxon>
    </lineage>
</organism>
<keyword evidence="6 7" id="KW-0961">Cell wall biogenesis/degradation</keyword>
<dbReference type="UniPathway" id="UPA00219"/>
<dbReference type="GO" id="GO:0008881">
    <property type="term" value="F:glutamate racemase activity"/>
    <property type="evidence" value="ECO:0007669"/>
    <property type="project" value="UniProtKB-UniRule"/>
</dbReference>
<comment type="catalytic activity">
    <reaction evidence="1 7">
        <text>L-glutamate = D-glutamate</text>
        <dbReference type="Rhea" id="RHEA:12813"/>
        <dbReference type="ChEBI" id="CHEBI:29985"/>
        <dbReference type="ChEBI" id="CHEBI:29986"/>
        <dbReference type="EC" id="5.1.1.3"/>
    </reaction>
</comment>
<evidence type="ECO:0000256" key="5">
    <source>
        <dbReference type="ARBA" id="ARBA00023235"/>
    </source>
</evidence>
<dbReference type="PROSITE" id="PS00923">
    <property type="entry name" value="ASP_GLU_RACEMASE_1"/>
    <property type="match status" value="1"/>
</dbReference>
<dbReference type="GeneID" id="78478350"/>
<feature type="active site" description="Proton donor/acceptor" evidence="7">
    <location>
        <position position="78"/>
    </location>
</feature>
<feature type="binding site" evidence="7">
    <location>
        <begin position="15"/>
        <end position="16"/>
    </location>
    <ligand>
        <name>substrate</name>
    </ligand>
</feature>
<dbReference type="InterPro" id="IPR018187">
    <property type="entry name" value="Asp/Glu_racemase_AS_1"/>
</dbReference>
<comment type="similarity">
    <text evidence="7">Belongs to the aspartate/glutamate racemases family.</text>
</comment>
<dbReference type="KEGG" id="fro:AALO17_16870"/>
<protein>
    <recommendedName>
        <fullName evidence="2 7">Glutamate racemase</fullName>
        <ecNumber evidence="2 7">5.1.1.3</ecNumber>
    </recommendedName>
</protein>